<dbReference type="AlphaFoldDB" id="A0A2J6PHJ1"/>
<protein>
    <submittedName>
        <fullName evidence="3">Uncharacterized protein</fullName>
    </submittedName>
</protein>
<keyword evidence="2" id="KW-0472">Membrane</keyword>
<feature type="region of interest" description="Disordered" evidence="1">
    <location>
        <begin position="1"/>
        <end position="43"/>
    </location>
</feature>
<feature type="transmembrane region" description="Helical" evidence="2">
    <location>
        <begin position="135"/>
        <end position="155"/>
    </location>
</feature>
<evidence type="ECO:0000313" key="3">
    <source>
        <dbReference type="EMBL" id="PMD13515.1"/>
    </source>
</evidence>
<name>A0A2J6PHJ1_9HELO</name>
<feature type="transmembrane region" description="Helical" evidence="2">
    <location>
        <begin position="94"/>
        <end position="115"/>
    </location>
</feature>
<keyword evidence="2" id="KW-1133">Transmembrane helix</keyword>
<keyword evidence="4" id="KW-1185">Reference proteome</keyword>
<sequence>MPRERERNNTAHRHVPQSQDAQMPCLCGSKQTLDPPAPSPSNKSISNVTVIDWLPRKDRRDSFPAEAFRSFMVYGAYCIRSITYMLSGLSLRNLLGILLVYFGILAASSATLVTAETNNTSIANHLHTDLATADYSLLEIVVCSLFASILGGYFFSLVSRLQRSGTSARQIIIVIGVVPLLIHGMLWLILTILSGLVGGCVCLLVYNRICGRSVRQVHDVERYSECDCGNNPCTCGSGSSPGGDDYREEV</sequence>
<evidence type="ECO:0000256" key="1">
    <source>
        <dbReference type="SAM" id="MobiDB-lite"/>
    </source>
</evidence>
<evidence type="ECO:0000313" key="4">
    <source>
        <dbReference type="Proteomes" id="UP000235672"/>
    </source>
</evidence>
<proteinExistence type="predicted"/>
<organism evidence="3 4">
    <name type="scientific">Hyaloscypha hepaticicola</name>
    <dbReference type="NCBI Taxonomy" id="2082293"/>
    <lineage>
        <taxon>Eukaryota</taxon>
        <taxon>Fungi</taxon>
        <taxon>Dikarya</taxon>
        <taxon>Ascomycota</taxon>
        <taxon>Pezizomycotina</taxon>
        <taxon>Leotiomycetes</taxon>
        <taxon>Helotiales</taxon>
        <taxon>Hyaloscyphaceae</taxon>
        <taxon>Hyaloscypha</taxon>
    </lineage>
</organism>
<keyword evidence="2" id="KW-0812">Transmembrane</keyword>
<evidence type="ECO:0000256" key="2">
    <source>
        <dbReference type="SAM" id="Phobius"/>
    </source>
</evidence>
<feature type="transmembrane region" description="Helical" evidence="2">
    <location>
        <begin position="167"/>
        <end position="182"/>
    </location>
</feature>
<dbReference type="EMBL" id="KZ613530">
    <property type="protein sequence ID" value="PMD13515.1"/>
    <property type="molecule type" value="Genomic_DNA"/>
</dbReference>
<accession>A0A2J6PHJ1</accession>
<gene>
    <name evidence="3" type="ORF">NA56DRAFT_711907</name>
</gene>
<reference evidence="3 4" key="1">
    <citation type="submission" date="2016-05" db="EMBL/GenBank/DDBJ databases">
        <title>A degradative enzymes factory behind the ericoid mycorrhizal symbiosis.</title>
        <authorList>
            <consortium name="DOE Joint Genome Institute"/>
            <person name="Martino E."/>
            <person name="Morin E."/>
            <person name="Grelet G."/>
            <person name="Kuo A."/>
            <person name="Kohler A."/>
            <person name="Daghino S."/>
            <person name="Barry K."/>
            <person name="Choi C."/>
            <person name="Cichocki N."/>
            <person name="Clum A."/>
            <person name="Copeland A."/>
            <person name="Hainaut M."/>
            <person name="Haridas S."/>
            <person name="Labutti K."/>
            <person name="Lindquist E."/>
            <person name="Lipzen A."/>
            <person name="Khouja H.-R."/>
            <person name="Murat C."/>
            <person name="Ohm R."/>
            <person name="Olson A."/>
            <person name="Spatafora J."/>
            <person name="Veneault-Fourrey C."/>
            <person name="Henrissat B."/>
            <person name="Grigoriev I."/>
            <person name="Martin F."/>
            <person name="Perotto S."/>
        </authorList>
    </citation>
    <scope>NUCLEOTIDE SEQUENCE [LARGE SCALE GENOMIC DNA]</scope>
    <source>
        <strain evidence="3 4">UAMH 7357</strain>
    </source>
</reference>
<dbReference type="Proteomes" id="UP000235672">
    <property type="component" value="Unassembled WGS sequence"/>
</dbReference>